<dbReference type="GO" id="GO:0003906">
    <property type="term" value="F:DNA-(apurinic or apyrimidinic site) endonuclease activity"/>
    <property type="evidence" value="ECO:0007669"/>
    <property type="project" value="TreeGrafter"/>
</dbReference>
<dbReference type="Pfam" id="PF03372">
    <property type="entry name" value="Exo_endo_phos"/>
    <property type="match status" value="1"/>
</dbReference>
<dbReference type="SUPFAM" id="SSF56219">
    <property type="entry name" value="DNase I-like"/>
    <property type="match status" value="1"/>
</dbReference>
<sequence>RISRNTRAEFTFGGLNINGRRKKSIRHPEHKWHDLNRLLFDEKLGIPVISETHMSAEQVDEIRESHLNRRMEIYHTSCPDNPSTKGVAIIINKELLSVQDIEEMCLIPGRALMLKIPWHMKRVITVLGVYAPADSGEENAKFWDELTEMWLQKPNIAVPDIVGGDFNLTPEMIDRLPHRCDHPRALEALARFKTVLGLGDGFTATYPDEKAYTYTSTRQPPTFARLDYILVSPELQKTCRDWKISDAAGNLSDHKLTTVRIRAPGSPYIGKGCYAIPEFVVQDDRYIADVIRVGSALEAHIRPDGSAEETLQLEYNSFKEYMRDEGRRHAKESKGATHQKKCKLAAERDQLLSEHDPPGSETVGTDGIPGPDHETVIRDKLASVEKKISELVSLERDRARTATRVGFHGQTERLTKFSVNLHKDKTPRDTLDMLRMTDTVPEQSCRRSDEMASLAKGYYEDLQ</sequence>
<feature type="site" description="Transition state stabilizer" evidence="7">
    <location>
        <position position="167"/>
    </location>
</feature>
<evidence type="ECO:0000256" key="1">
    <source>
        <dbReference type="ARBA" id="ARBA00007092"/>
    </source>
</evidence>
<feature type="non-terminal residue" evidence="10">
    <location>
        <position position="1"/>
    </location>
</feature>
<evidence type="ECO:0000256" key="7">
    <source>
        <dbReference type="PIRSR" id="PIRSR604808-3"/>
    </source>
</evidence>
<comment type="caution">
    <text evidence="10">The sequence shown here is derived from an EMBL/GenBank/DDBJ whole genome shotgun (WGS) entry which is preliminary data.</text>
</comment>
<name>A0AAD7FLG5_9AGAR</name>
<evidence type="ECO:0000256" key="6">
    <source>
        <dbReference type="PIRSR" id="PIRSR604808-2"/>
    </source>
</evidence>
<protein>
    <submittedName>
        <fullName evidence="10">Endonuclease/exonuclease/phosphatase</fullName>
    </submittedName>
</protein>
<feature type="binding site" evidence="6">
    <location>
        <position position="253"/>
    </location>
    <ligand>
        <name>Mg(2+)</name>
        <dbReference type="ChEBI" id="CHEBI:18420"/>
        <label>1</label>
    </ligand>
</feature>
<feature type="site" description="Interaction with DNA substrate" evidence="7">
    <location>
        <position position="254"/>
    </location>
</feature>
<evidence type="ECO:0000256" key="4">
    <source>
        <dbReference type="ARBA" id="ARBA00022842"/>
    </source>
</evidence>
<evidence type="ECO:0000313" key="11">
    <source>
        <dbReference type="Proteomes" id="UP001221142"/>
    </source>
</evidence>
<feature type="active site" description="Proton acceptor" evidence="5">
    <location>
        <position position="254"/>
    </location>
</feature>
<comment type="similarity">
    <text evidence="1">Belongs to the DNA repair enzymes AP/ExoA family.</text>
</comment>
<reference evidence="10" key="1">
    <citation type="submission" date="2023-03" db="EMBL/GenBank/DDBJ databases">
        <title>Massive genome expansion in bonnet fungi (Mycena s.s.) driven by repeated elements and novel gene families across ecological guilds.</title>
        <authorList>
            <consortium name="Lawrence Berkeley National Laboratory"/>
            <person name="Harder C.B."/>
            <person name="Miyauchi S."/>
            <person name="Viragh M."/>
            <person name="Kuo A."/>
            <person name="Thoen E."/>
            <person name="Andreopoulos B."/>
            <person name="Lu D."/>
            <person name="Skrede I."/>
            <person name="Drula E."/>
            <person name="Henrissat B."/>
            <person name="Morin E."/>
            <person name="Kohler A."/>
            <person name="Barry K."/>
            <person name="LaButti K."/>
            <person name="Morin E."/>
            <person name="Salamov A."/>
            <person name="Lipzen A."/>
            <person name="Mereny Z."/>
            <person name="Hegedus B."/>
            <person name="Baldrian P."/>
            <person name="Stursova M."/>
            <person name="Weitz H."/>
            <person name="Taylor A."/>
            <person name="Grigoriev I.V."/>
            <person name="Nagy L.G."/>
            <person name="Martin F."/>
            <person name="Kauserud H."/>
        </authorList>
    </citation>
    <scope>NUCLEOTIDE SEQUENCE</scope>
    <source>
        <strain evidence="10">9284</strain>
    </source>
</reference>
<gene>
    <name evidence="10" type="ORF">FB45DRAFT_750011</name>
</gene>
<dbReference type="GO" id="GO:0005634">
    <property type="term" value="C:nucleus"/>
    <property type="evidence" value="ECO:0007669"/>
    <property type="project" value="TreeGrafter"/>
</dbReference>
<evidence type="ECO:0000256" key="5">
    <source>
        <dbReference type="PIRSR" id="PIRSR604808-1"/>
    </source>
</evidence>
<keyword evidence="11" id="KW-1185">Reference proteome</keyword>
<keyword evidence="6" id="KW-0464">Manganese</keyword>
<feature type="binding site" evidence="6">
    <location>
        <position position="51"/>
    </location>
    <ligand>
        <name>Mg(2+)</name>
        <dbReference type="ChEBI" id="CHEBI:18420"/>
        <label>1</label>
    </ligand>
</feature>
<dbReference type="Gene3D" id="3.60.10.10">
    <property type="entry name" value="Endonuclease/exonuclease/phosphatase"/>
    <property type="match status" value="1"/>
</dbReference>
<feature type="domain" description="Endonuclease/exonuclease/phosphatase" evidence="9">
    <location>
        <begin position="49"/>
        <end position="254"/>
    </location>
</feature>
<dbReference type="GO" id="GO:0008311">
    <property type="term" value="F:double-stranded DNA 3'-5' DNA exonuclease activity"/>
    <property type="evidence" value="ECO:0007669"/>
    <property type="project" value="TreeGrafter"/>
</dbReference>
<dbReference type="InterPro" id="IPR005135">
    <property type="entry name" value="Endo/exonuclease/phosphatase"/>
</dbReference>
<dbReference type="EMBL" id="JARKIF010000011">
    <property type="protein sequence ID" value="KAJ7626873.1"/>
    <property type="molecule type" value="Genomic_DNA"/>
</dbReference>
<dbReference type="GO" id="GO:0046872">
    <property type="term" value="F:metal ion binding"/>
    <property type="evidence" value="ECO:0007669"/>
    <property type="project" value="UniProtKB-KW"/>
</dbReference>
<keyword evidence="3" id="KW-0378">Hydrolase</keyword>
<feature type="region of interest" description="Disordered" evidence="8">
    <location>
        <begin position="352"/>
        <end position="372"/>
    </location>
</feature>
<evidence type="ECO:0000256" key="3">
    <source>
        <dbReference type="ARBA" id="ARBA00022801"/>
    </source>
</evidence>
<dbReference type="GO" id="GO:0006284">
    <property type="term" value="P:base-excision repair"/>
    <property type="evidence" value="ECO:0007669"/>
    <property type="project" value="TreeGrafter"/>
</dbReference>
<comment type="cofactor">
    <cofactor evidence="6">
        <name>Mg(2+)</name>
        <dbReference type="ChEBI" id="CHEBI:18420"/>
    </cofactor>
    <cofactor evidence="6">
        <name>Mn(2+)</name>
        <dbReference type="ChEBI" id="CHEBI:29035"/>
    </cofactor>
    <text evidence="6">Probably binds two magnesium or manganese ions per subunit.</text>
</comment>
<feature type="binding site" evidence="6">
    <location>
        <position position="167"/>
    </location>
    <ligand>
        <name>Mg(2+)</name>
        <dbReference type="ChEBI" id="CHEBI:18420"/>
        <label>1</label>
    </ligand>
</feature>
<feature type="binding site" evidence="6">
    <location>
        <position position="165"/>
    </location>
    <ligand>
        <name>Mg(2+)</name>
        <dbReference type="ChEBI" id="CHEBI:18420"/>
        <label>1</label>
    </ligand>
</feature>
<dbReference type="PANTHER" id="PTHR22748:SF26">
    <property type="entry name" value="ENDONUCLEASE_EXONUCLEASE_PHOSPHATASE DOMAIN-CONTAINING PROTEIN"/>
    <property type="match status" value="1"/>
</dbReference>
<dbReference type="InterPro" id="IPR036691">
    <property type="entry name" value="Endo/exonu/phosph_ase_sf"/>
</dbReference>
<evidence type="ECO:0000256" key="8">
    <source>
        <dbReference type="SAM" id="MobiDB-lite"/>
    </source>
</evidence>
<proteinExistence type="inferred from homology"/>
<keyword evidence="4 6" id="KW-0460">Magnesium</keyword>
<accession>A0AAD7FLG5</accession>
<organism evidence="10 11">
    <name type="scientific">Roridomyces roridus</name>
    <dbReference type="NCBI Taxonomy" id="1738132"/>
    <lineage>
        <taxon>Eukaryota</taxon>
        <taxon>Fungi</taxon>
        <taxon>Dikarya</taxon>
        <taxon>Basidiomycota</taxon>
        <taxon>Agaricomycotina</taxon>
        <taxon>Agaricomycetes</taxon>
        <taxon>Agaricomycetidae</taxon>
        <taxon>Agaricales</taxon>
        <taxon>Marasmiineae</taxon>
        <taxon>Mycenaceae</taxon>
        <taxon>Roridomyces</taxon>
    </lineage>
</organism>
<feature type="active site" description="Proton donor/acceptor" evidence="5">
    <location>
        <position position="165"/>
    </location>
</feature>
<dbReference type="Proteomes" id="UP001221142">
    <property type="component" value="Unassembled WGS sequence"/>
</dbReference>
<dbReference type="GO" id="GO:0008081">
    <property type="term" value="F:phosphoric diester hydrolase activity"/>
    <property type="evidence" value="ECO:0007669"/>
    <property type="project" value="TreeGrafter"/>
</dbReference>
<feature type="binding site" evidence="6">
    <location>
        <position position="254"/>
    </location>
    <ligand>
        <name>Mg(2+)</name>
        <dbReference type="ChEBI" id="CHEBI:18420"/>
        <label>1</label>
    </ligand>
</feature>
<keyword evidence="2 6" id="KW-0479">Metal-binding</keyword>
<feature type="active site" evidence="5">
    <location>
        <position position="130"/>
    </location>
</feature>
<keyword evidence="10" id="KW-0540">Nuclease</keyword>
<dbReference type="AlphaFoldDB" id="A0AAD7FLG5"/>
<dbReference type="InterPro" id="IPR004808">
    <property type="entry name" value="AP_endonuc_1"/>
</dbReference>
<keyword evidence="10" id="KW-0255">Endonuclease</keyword>
<evidence type="ECO:0000259" key="9">
    <source>
        <dbReference type="Pfam" id="PF03372"/>
    </source>
</evidence>
<evidence type="ECO:0000313" key="10">
    <source>
        <dbReference type="EMBL" id="KAJ7626873.1"/>
    </source>
</evidence>
<feature type="site" description="Important for catalytic activity" evidence="7">
    <location>
        <position position="227"/>
    </location>
</feature>
<dbReference type="PANTHER" id="PTHR22748">
    <property type="entry name" value="AP ENDONUCLEASE"/>
    <property type="match status" value="1"/>
</dbReference>
<evidence type="ECO:0000256" key="2">
    <source>
        <dbReference type="ARBA" id="ARBA00022723"/>
    </source>
</evidence>